<comment type="caution">
    <text evidence="5">The sequence shown here is derived from an EMBL/GenBank/DDBJ whole genome shotgun (WGS) entry which is preliminary data.</text>
</comment>
<gene>
    <name evidence="5" type="ORF">N0K08_14210</name>
</gene>
<dbReference type="CDD" id="cd03214">
    <property type="entry name" value="ABC_Iron-Siderophores_B12_Hemin"/>
    <property type="match status" value="1"/>
</dbReference>
<dbReference type="EMBL" id="JAODYH010000007">
    <property type="protein sequence ID" value="MCT9811794.1"/>
    <property type="molecule type" value="Genomic_DNA"/>
</dbReference>
<dbReference type="PROSITE" id="PS50893">
    <property type="entry name" value="ABC_TRANSPORTER_2"/>
    <property type="match status" value="1"/>
</dbReference>
<name>A0ABT2PMT1_9BURK</name>
<keyword evidence="3 5" id="KW-0067">ATP-binding</keyword>
<protein>
    <submittedName>
        <fullName evidence="5">ABC transporter ATP-binding protein</fullName>
    </submittedName>
</protein>
<keyword evidence="2" id="KW-0547">Nucleotide-binding</keyword>
<dbReference type="InterPro" id="IPR027417">
    <property type="entry name" value="P-loop_NTPase"/>
</dbReference>
<evidence type="ECO:0000259" key="4">
    <source>
        <dbReference type="PROSITE" id="PS50893"/>
    </source>
</evidence>
<dbReference type="PANTHER" id="PTHR42794">
    <property type="entry name" value="HEMIN IMPORT ATP-BINDING PROTEIN HMUV"/>
    <property type="match status" value="1"/>
</dbReference>
<dbReference type="Pfam" id="PF00005">
    <property type="entry name" value="ABC_tran"/>
    <property type="match status" value="1"/>
</dbReference>
<dbReference type="Proteomes" id="UP001525968">
    <property type="component" value="Unassembled WGS sequence"/>
</dbReference>
<evidence type="ECO:0000256" key="1">
    <source>
        <dbReference type="ARBA" id="ARBA00022475"/>
    </source>
</evidence>
<organism evidence="5 6">
    <name type="scientific">Acidovorax bellezanensis</name>
    <dbReference type="NCBI Taxonomy" id="2976702"/>
    <lineage>
        <taxon>Bacteria</taxon>
        <taxon>Pseudomonadati</taxon>
        <taxon>Pseudomonadota</taxon>
        <taxon>Betaproteobacteria</taxon>
        <taxon>Burkholderiales</taxon>
        <taxon>Comamonadaceae</taxon>
        <taxon>Acidovorax</taxon>
    </lineage>
</organism>
<sequence length="263" mass="28908">MMLTASDVSWHLGGRGEGRRIVRGASLGVQAGECVGLVGPNGCGKSTLLRMLYRSLAPVPGGQVRFNGRDIWRMSAREFAQQTAVLAQDASQGFDSSVWDTVMLGRLPHQSAWAKDSAKDKALVRERLEQVGARHLAGQRFASLSGGEKQRVLLARALAQQPQLLFLDEPTNHLDIRYQLELMHLLKALACTVVVVLHDLNIAAQFCDRIYLMQEGALLACGAPEQVLTPQRIHQVFGVRAEVDVHAATGRPRIAYWMEQHAA</sequence>
<keyword evidence="1" id="KW-1003">Cell membrane</keyword>
<reference evidence="5 6" key="1">
    <citation type="submission" date="2022-09" db="EMBL/GenBank/DDBJ databases">
        <title>Draft genome of isolate Be4.</title>
        <authorList>
            <person name="Sanchez-Castro I."/>
            <person name="Martinez-Rodriguez P."/>
            <person name="Descostes M."/>
            <person name="Merroun M."/>
        </authorList>
    </citation>
    <scope>NUCLEOTIDE SEQUENCE [LARGE SCALE GENOMIC DNA]</scope>
    <source>
        <strain evidence="5 6">Be4</strain>
    </source>
</reference>
<dbReference type="SMART" id="SM00382">
    <property type="entry name" value="AAA"/>
    <property type="match status" value="1"/>
</dbReference>
<dbReference type="PANTHER" id="PTHR42794:SF2">
    <property type="entry name" value="ABC TRANSPORTER ATP-BINDING PROTEIN"/>
    <property type="match status" value="1"/>
</dbReference>
<dbReference type="InterPro" id="IPR003593">
    <property type="entry name" value="AAA+_ATPase"/>
</dbReference>
<dbReference type="SUPFAM" id="SSF52540">
    <property type="entry name" value="P-loop containing nucleoside triphosphate hydrolases"/>
    <property type="match status" value="1"/>
</dbReference>
<keyword evidence="6" id="KW-1185">Reference proteome</keyword>
<dbReference type="GO" id="GO:0005524">
    <property type="term" value="F:ATP binding"/>
    <property type="evidence" value="ECO:0007669"/>
    <property type="project" value="UniProtKB-KW"/>
</dbReference>
<evidence type="ECO:0000256" key="3">
    <source>
        <dbReference type="ARBA" id="ARBA00022840"/>
    </source>
</evidence>
<feature type="domain" description="ABC transporter" evidence="4">
    <location>
        <begin position="3"/>
        <end position="240"/>
    </location>
</feature>
<dbReference type="Gene3D" id="3.40.50.300">
    <property type="entry name" value="P-loop containing nucleotide triphosphate hydrolases"/>
    <property type="match status" value="1"/>
</dbReference>
<evidence type="ECO:0000313" key="5">
    <source>
        <dbReference type="EMBL" id="MCT9811794.1"/>
    </source>
</evidence>
<evidence type="ECO:0000256" key="2">
    <source>
        <dbReference type="ARBA" id="ARBA00022741"/>
    </source>
</evidence>
<accession>A0ABT2PMT1</accession>
<keyword evidence="1" id="KW-0472">Membrane</keyword>
<dbReference type="InterPro" id="IPR003439">
    <property type="entry name" value="ABC_transporter-like_ATP-bd"/>
</dbReference>
<dbReference type="RefSeq" id="WP_261501047.1">
    <property type="nucleotide sequence ID" value="NZ_JAODYH010000007.1"/>
</dbReference>
<evidence type="ECO:0000313" key="6">
    <source>
        <dbReference type="Proteomes" id="UP001525968"/>
    </source>
</evidence>
<dbReference type="InterPro" id="IPR017871">
    <property type="entry name" value="ABC_transporter-like_CS"/>
</dbReference>
<proteinExistence type="predicted"/>
<dbReference type="PROSITE" id="PS00211">
    <property type="entry name" value="ABC_TRANSPORTER_1"/>
    <property type="match status" value="1"/>
</dbReference>